<name>A0ABV4K5H1_9BACT</name>
<dbReference type="RefSeq" id="WP_371386556.1">
    <property type="nucleotide sequence ID" value="NZ_JBGLYH010000023.1"/>
</dbReference>
<keyword evidence="2" id="KW-1185">Reference proteome</keyword>
<gene>
    <name evidence="1" type="ORF">AB6M95_09785</name>
</gene>
<accession>A0ABV4K5H1</accession>
<organism evidence="1 2">
    <name type="scientific">Pseudodesulfovibrio karagichevae</name>
    <dbReference type="NCBI Taxonomy" id="3239305"/>
    <lineage>
        <taxon>Bacteria</taxon>
        <taxon>Pseudomonadati</taxon>
        <taxon>Thermodesulfobacteriota</taxon>
        <taxon>Desulfovibrionia</taxon>
        <taxon>Desulfovibrionales</taxon>
        <taxon>Desulfovibrionaceae</taxon>
    </lineage>
</organism>
<protein>
    <submittedName>
        <fullName evidence="1">Uncharacterized protein</fullName>
    </submittedName>
</protein>
<sequence>MTGLTLRNTSEYILVAPDRDLRTVIGGSDERWPGVVVPNANLSLEVGGQEVAWLNINRTDATAAAGETFDGETLATPSGDIFRVVDDRLKWDVAFTEHPGAYAWAFGLTDSGNLSYHYQPALTWDEIMAGHERPDDVVGSYAVYMDRMHGPYGTGKFIHVYRPWFQDANGNGQWGTIDITNGVMTISIDPAWLDAAVYPVTLDPTIGYSTMGASVVAASSAYRANLAADMYTAVSGDTVKAIHAGFRTYSSGSLNVGIFDAADNSRVANESVYVGNSSYVFRSVTGLSISLTDAHEYFMGAGINTAVMYIYDSYTNGAFRGTYADPWVDIKVASYRLSMYADIESGGGSPVNFDEALSVSGGGSASLTARLGYPAALSATGGGAAELAALVGFLDSLSASGGGGAALADRVGFQAGLAVSGGGSASLTARIGFKDVLSISGGGAAELAAVVEFYEALAVSGGGSATIFIEGDTAVIREVIRLAGNRRLNFQLAGQRRLVITLTGNIGD</sequence>
<evidence type="ECO:0000313" key="1">
    <source>
        <dbReference type="EMBL" id="MEZ7197037.1"/>
    </source>
</evidence>
<dbReference type="EMBL" id="JBGLYH010000023">
    <property type="protein sequence ID" value="MEZ7197037.1"/>
    <property type="molecule type" value="Genomic_DNA"/>
</dbReference>
<dbReference type="Proteomes" id="UP001568698">
    <property type="component" value="Unassembled WGS sequence"/>
</dbReference>
<proteinExistence type="predicted"/>
<comment type="caution">
    <text evidence="1">The sequence shown here is derived from an EMBL/GenBank/DDBJ whole genome shotgun (WGS) entry which is preliminary data.</text>
</comment>
<reference evidence="1 2" key="1">
    <citation type="submission" date="2024-08" db="EMBL/GenBank/DDBJ databases">
        <title>Sulfate-reducing bacteria isolated from formation water of the oil field in Kazakhstan and description of Pseudodesulfovibrio sp.</title>
        <authorList>
            <person name="Bidzhieva S.K."/>
            <person name="Tourova T.P."/>
            <person name="Grouzdev D.S."/>
            <person name="Beletsky A.V."/>
            <person name="Sokolova D.S."/>
            <person name="Samigullina S.R."/>
            <person name="Poltaraus A.B."/>
            <person name="Avtukh A.N."/>
            <person name="Tereshina V.M."/>
            <person name="Zhaparov N.S."/>
            <person name="Mardanov A.V."/>
            <person name="Nazina T.N."/>
        </authorList>
    </citation>
    <scope>NUCLEOTIDE SEQUENCE [LARGE SCALE GENOMIC DNA]</scope>
    <source>
        <strain evidence="1 2">9FUS</strain>
    </source>
</reference>
<evidence type="ECO:0000313" key="2">
    <source>
        <dbReference type="Proteomes" id="UP001568698"/>
    </source>
</evidence>